<dbReference type="EMBL" id="QJKJ01003697">
    <property type="protein sequence ID" value="RDX97257.1"/>
    <property type="molecule type" value="Genomic_DNA"/>
</dbReference>
<feature type="non-terminal residue" evidence="1">
    <location>
        <position position="1"/>
    </location>
</feature>
<organism evidence="1 2">
    <name type="scientific">Mucuna pruriens</name>
    <name type="common">Velvet bean</name>
    <name type="synonym">Dolichos pruriens</name>
    <dbReference type="NCBI Taxonomy" id="157652"/>
    <lineage>
        <taxon>Eukaryota</taxon>
        <taxon>Viridiplantae</taxon>
        <taxon>Streptophyta</taxon>
        <taxon>Embryophyta</taxon>
        <taxon>Tracheophyta</taxon>
        <taxon>Spermatophyta</taxon>
        <taxon>Magnoliopsida</taxon>
        <taxon>eudicotyledons</taxon>
        <taxon>Gunneridae</taxon>
        <taxon>Pentapetalae</taxon>
        <taxon>rosids</taxon>
        <taxon>fabids</taxon>
        <taxon>Fabales</taxon>
        <taxon>Fabaceae</taxon>
        <taxon>Papilionoideae</taxon>
        <taxon>50 kb inversion clade</taxon>
        <taxon>NPAAA clade</taxon>
        <taxon>indigoferoid/millettioid clade</taxon>
        <taxon>Phaseoleae</taxon>
        <taxon>Mucuna</taxon>
    </lineage>
</organism>
<dbReference type="AlphaFoldDB" id="A0A371H393"/>
<sequence>IQQHSALFPISCLSSSERKWWDTLLMPEDVLRIHFGLYLYQPVEVVLEIPITPSTCLYVACAVLGVYSQIKISVIHICLSWEARHIKTHVVVKLPNPIYHSCPPLAIKSGTEFYTVFHFCEEMGYQILKFGSSFHHMGSKSSRGCLQPATFATTLQAQFLNFWGCTTWKACNIQHRIDPASFQAILFCQAQLRKACLHDLKECSGTTKELSIVTLAGWMMTLMKRFSSIKGATSCHLRRILVASCSRLLVTEKTVTVGGTGTSSIFHQRRIPKLPPPPPLIAQNKSSPMAFLSRILPFASTI</sequence>
<dbReference type="Proteomes" id="UP000257109">
    <property type="component" value="Unassembled WGS sequence"/>
</dbReference>
<reference evidence="1" key="1">
    <citation type="submission" date="2018-05" db="EMBL/GenBank/DDBJ databases">
        <title>Draft genome of Mucuna pruriens seed.</title>
        <authorList>
            <person name="Nnadi N.E."/>
            <person name="Vos R."/>
            <person name="Hasami M.H."/>
            <person name="Devisetty U.K."/>
            <person name="Aguiy J.C."/>
        </authorList>
    </citation>
    <scope>NUCLEOTIDE SEQUENCE [LARGE SCALE GENOMIC DNA]</scope>
    <source>
        <strain evidence="1">JCA_2017</strain>
    </source>
</reference>
<accession>A0A371H393</accession>
<proteinExistence type="predicted"/>
<gene>
    <name evidence="1" type="ORF">CR513_19985</name>
</gene>
<comment type="caution">
    <text evidence="1">The sequence shown here is derived from an EMBL/GenBank/DDBJ whole genome shotgun (WGS) entry which is preliminary data.</text>
</comment>
<keyword evidence="2" id="KW-1185">Reference proteome</keyword>
<evidence type="ECO:0000313" key="1">
    <source>
        <dbReference type="EMBL" id="RDX97257.1"/>
    </source>
</evidence>
<name>A0A371H393_MUCPR</name>
<evidence type="ECO:0000313" key="2">
    <source>
        <dbReference type="Proteomes" id="UP000257109"/>
    </source>
</evidence>
<dbReference type="OrthoDB" id="10532406at2759"/>
<protein>
    <submittedName>
        <fullName evidence="1">Uncharacterized protein</fullName>
    </submittedName>
</protein>